<sequence length="175" mass="19183">MPNADPVIVKGLRRDSEDNEGNTVAFSGEHVALTLTALNSFEPNFVGVGQVLCRGGSECLVPGKRFIARLLVFNIIIPIMKGTRADLFVHSLCEACTIVKLEAIINKASGQVTKRKPRFICFLRCLTKNVYGVVEIETDRVICIESYSQCRPLGRVTLRSAGQTIAAGIIEKVFE</sequence>
<evidence type="ECO:0000256" key="2">
    <source>
        <dbReference type="ARBA" id="ARBA00023134"/>
    </source>
</evidence>
<evidence type="ECO:0000256" key="1">
    <source>
        <dbReference type="ARBA" id="ARBA00022741"/>
    </source>
</evidence>
<dbReference type="STRING" id="451379.A0A0N5B027"/>
<evidence type="ECO:0000313" key="4">
    <source>
        <dbReference type="Proteomes" id="UP000046393"/>
    </source>
</evidence>
<dbReference type="Proteomes" id="UP000046393">
    <property type="component" value="Unplaced"/>
</dbReference>
<evidence type="ECO:0000259" key="3">
    <source>
        <dbReference type="Pfam" id="PF22594"/>
    </source>
</evidence>
<dbReference type="Pfam" id="PF22594">
    <property type="entry name" value="GTP-eEF1A_C"/>
    <property type="match status" value="1"/>
</dbReference>
<name>A0A0N5B027_9BILA</name>
<dbReference type="SUPFAM" id="SSF50465">
    <property type="entry name" value="EF-Tu/eEF-1alpha/eIF2-gamma C-terminal domain"/>
    <property type="match status" value="1"/>
</dbReference>
<evidence type="ECO:0000313" key="5">
    <source>
        <dbReference type="WBParaSite" id="SMUV_0001061701-mRNA-1"/>
    </source>
</evidence>
<feature type="domain" description="GTP-eEF1A C-terminal" evidence="3">
    <location>
        <begin position="65"/>
        <end position="171"/>
    </location>
</feature>
<protein>
    <submittedName>
        <fullName evidence="5">GTP_EFTU_D3 domain-containing protein</fullName>
    </submittedName>
</protein>
<dbReference type="PANTHER" id="PTHR23115">
    <property type="entry name" value="TRANSLATION FACTOR"/>
    <property type="match status" value="1"/>
</dbReference>
<dbReference type="CDD" id="cd04093">
    <property type="entry name" value="HBS1_C_III"/>
    <property type="match status" value="1"/>
</dbReference>
<keyword evidence="1" id="KW-0547">Nucleotide-binding</keyword>
<dbReference type="WBParaSite" id="SMUV_0001061701-mRNA-1">
    <property type="protein sequence ID" value="SMUV_0001061701-mRNA-1"/>
    <property type="gene ID" value="SMUV_0001061701"/>
</dbReference>
<proteinExistence type="predicted"/>
<reference evidence="5" key="1">
    <citation type="submission" date="2017-02" db="UniProtKB">
        <authorList>
            <consortium name="WormBaseParasite"/>
        </authorList>
    </citation>
    <scope>IDENTIFICATION</scope>
</reference>
<dbReference type="InterPro" id="IPR054696">
    <property type="entry name" value="GTP-eEF1A_C"/>
</dbReference>
<dbReference type="InterPro" id="IPR050100">
    <property type="entry name" value="TRAFAC_GTPase_members"/>
</dbReference>
<organism evidence="4 5">
    <name type="scientific">Syphacia muris</name>
    <dbReference type="NCBI Taxonomy" id="451379"/>
    <lineage>
        <taxon>Eukaryota</taxon>
        <taxon>Metazoa</taxon>
        <taxon>Ecdysozoa</taxon>
        <taxon>Nematoda</taxon>
        <taxon>Chromadorea</taxon>
        <taxon>Rhabditida</taxon>
        <taxon>Spirurina</taxon>
        <taxon>Oxyuridomorpha</taxon>
        <taxon>Oxyuroidea</taxon>
        <taxon>Oxyuridae</taxon>
        <taxon>Syphacia</taxon>
    </lineage>
</organism>
<keyword evidence="2" id="KW-0342">GTP-binding</keyword>
<accession>A0A0N5B027</accession>
<dbReference type="Gene3D" id="2.40.30.10">
    <property type="entry name" value="Translation factors"/>
    <property type="match status" value="1"/>
</dbReference>
<keyword evidence="4" id="KW-1185">Reference proteome</keyword>
<dbReference type="InterPro" id="IPR009001">
    <property type="entry name" value="Transl_elong_EF1A/Init_IF2_C"/>
</dbReference>
<dbReference type="GO" id="GO:0005525">
    <property type="term" value="F:GTP binding"/>
    <property type="evidence" value="ECO:0007669"/>
    <property type="project" value="UniProtKB-KW"/>
</dbReference>
<dbReference type="AlphaFoldDB" id="A0A0N5B027"/>